<keyword evidence="2" id="KW-0805">Transcription regulation</keyword>
<keyword evidence="4" id="KW-0804">Transcription</keyword>
<dbReference type="GeneTree" id="ENSGT00940000162270"/>
<dbReference type="GO" id="GO:0030154">
    <property type="term" value="P:cell differentiation"/>
    <property type="evidence" value="ECO:0007669"/>
    <property type="project" value="TreeGrafter"/>
</dbReference>
<dbReference type="Ensembl" id="ENSCSAVT00000000996.1">
    <property type="protein sequence ID" value="ENSCSAVP00000000986.1"/>
    <property type="gene ID" value="ENSCSAVG00000000553.1"/>
</dbReference>
<reference evidence="10" key="1">
    <citation type="submission" date="2003-08" db="EMBL/GenBank/DDBJ databases">
        <authorList>
            <person name="Birren B."/>
            <person name="Nusbaum C."/>
            <person name="Abebe A."/>
            <person name="Abouelleil A."/>
            <person name="Adekoya E."/>
            <person name="Ait-zahra M."/>
            <person name="Allen N."/>
            <person name="Allen T."/>
            <person name="An P."/>
            <person name="Anderson M."/>
            <person name="Anderson S."/>
            <person name="Arachchi H."/>
            <person name="Armbruster J."/>
            <person name="Bachantsang P."/>
            <person name="Baldwin J."/>
            <person name="Barry A."/>
            <person name="Bayul T."/>
            <person name="Blitshsteyn B."/>
            <person name="Bloom T."/>
            <person name="Blye J."/>
            <person name="Boguslavskiy L."/>
            <person name="Borowsky M."/>
            <person name="Boukhgalter B."/>
            <person name="Brunache A."/>
            <person name="Butler J."/>
            <person name="Calixte N."/>
            <person name="Calvo S."/>
            <person name="Camarata J."/>
            <person name="Campo K."/>
            <person name="Chang J."/>
            <person name="Cheshatsang Y."/>
            <person name="Citroen M."/>
            <person name="Collymore A."/>
            <person name="Considine T."/>
            <person name="Cook A."/>
            <person name="Cooke P."/>
            <person name="Corum B."/>
            <person name="Cuomo C."/>
            <person name="David R."/>
            <person name="Dawoe T."/>
            <person name="Degray S."/>
            <person name="Dodge S."/>
            <person name="Dooley K."/>
            <person name="Dorje P."/>
            <person name="Dorjee K."/>
            <person name="Dorris L."/>
            <person name="Duffey N."/>
            <person name="Dupes A."/>
            <person name="Elkins T."/>
            <person name="Engels R."/>
            <person name="Erickson J."/>
            <person name="Farina A."/>
            <person name="Faro S."/>
            <person name="Ferreira P."/>
            <person name="Fischer H."/>
            <person name="Fitzgerald M."/>
            <person name="Foley K."/>
            <person name="Gage D."/>
            <person name="Galagan J."/>
            <person name="Gearin G."/>
            <person name="Gnerre S."/>
            <person name="Gnirke A."/>
            <person name="Goyette A."/>
            <person name="Graham J."/>
            <person name="Grandbois E."/>
            <person name="Gyaltsen K."/>
            <person name="Hafez N."/>
            <person name="Hagopian D."/>
            <person name="Hagos B."/>
            <person name="Hall J."/>
            <person name="Hatcher B."/>
            <person name="Heller A."/>
            <person name="Higgins H."/>
            <person name="Honan T."/>
            <person name="Horn A."/>
            <person name="Houde N."/>
            <person name="Hughes L."/>
            <person name="Hulme W."/>
            <person name="Husby E."/>
            <person name="Iliev I."/>
            <person name="Jaffe D."/>
            <person name="Jones C."/>
            <person name="Kamal M."/>
            <person name="Kamat A."/>
            <person name="Kamvysselis M."/>
            <person name="Karlsson E."/>
            <person name="Kells C."/>
            <person name="Kieu A."/>
            <person name="Kisner P."/>
            <person name="Kodira C."/>
            <person name="Kulbokas E."/>
            <person name="Labutti K."/>
            <person name="Lama D."/>
            <person name="Landers T."/>
            <person name="Leger J."/>
            <person name="Levine S."/>
            <person name="Lewis D."/>
            <person name="Lewis T."/>
            <person name="Lindblad-toh K."/>
            <person name="Liu X."/>
            <person name="Lokyitsang T."/>
            <person name="Lokyitsang Y."/>
            <person name="Lucien O."/>
            <person name="Lui A."/>
            <person name="Ma L.J."/>
            <person name="Mabbitt R."/>
            <person name="Macdonald J."/>
            <person name="Maclean C."/>
            <person name="Major J."/>
            <person name="Manning J."/>
            <person name="Marabella R."/>
            <person name="Maru K."/>
            <person name="Matthews C."/>
            <person name="Mauceli E."/>
            <person name="Mccarthy M."/>
            <person name="Mcdonough S."/>
            <person name="Mcghee T."/>
            <person name="Meldrim J."/>
            <person name="Meneus L."/>
            <person name="Mesirov J."/>
            <person name="Mihalev A."/>
            <person name="Mihova T."/>
            <person name="Mikkelsen T."/>
            <person name="Mlenga V."/>
            <person name="Moru K."/>
            <person name="Mozes J."/>
            <person name="Mulrain L."/>
            <person name="Munson G."/>
            <person name="Naylor J."/>
            <person name="Newes C."/>
            <person name="Nguyen C."/>
            <person name="Nguyen N."/>
            <person name="Nguyen T."/>
            <person name="Nicol R."/>
            <person name="Nielsen C."/>
            <person name="Nizzari M."/>
            <person name="Norbu C."/>
            <person name="Norbu N."/>
            <person name="O'donnell P."/>
            <person name="Okoawo O."/>
            <person name="O'leary S."/>
            <person name="Omotosho B."/>
            <person name="O'neill K."/>
            <person name="Osman S."/>
            <person name="Parker S."/>
            <person name="Perrin D."/>
            <person name="Phunkhang P."/>
            <person name="Piqani B."/>
            <person name="Purcell S."/>
            <person name="Rachupka T."/>
            <person name="Ramasamy U."/>
            <person name="Rameau R."/>
            <person name="Ray V."/>
            <person name="Raymond C."/>
            <person name="Retta R."/>
            <person name="Richardson S."/>
            <person name="Rise C."/>
            <person name="Rodriguez J."/>
            <person name="Rogers J."/>
            <person name="Rogov P."/>
            <person name="Rutman M."/>
            <person name="Schupbach R."/>
            <person name="Seaman C."/>
            <person name="Settipalli S."/>
            <person name="Sharpe T."/>
            <person name="Sheridan J."/>
            <person name="Sherpa N."/>
            <person name="Shi J."/>
            <person name="Smirnov S."/>
            <person name="Smith C."/>
            <person name="Sougnez C."/>
            <person name="Spencer B."/>
            <person name="Stalker J."/>
            <person name="Stange-thomann N."/>
            <person name="Stavropoulos S."/>
            <person name="Stetson K."/>
            <person name="Stone C."/>
            <person name="Stone S."/>
            <person name="Stubbs M."/>
            <person name="Talamas J."/>
            <person name="Tchuinga P."/>
            <person name="Tenzing P."/>
            <person name="Tesfaye S."/>
            <person name="Theodore J."/>
            <person name="Thoulutsang Y."/>
            <person name="Topham K."/>
            <person name="Towey S."/>
            <person name="Tsamla T."/>
            <person name="Tsomo N."/>
            <person name="Vallee D."/>
            <person name="Vassiliev H."/>
            <person name="Venkataraman V."/>
            <person name="Vinson J."/>
            <person name="Vo A."/>
            <person name="Wade C."/>
            <person name="Wang S."/>
            <person name="Wangchuk T."/>
            <person name="Wangdi T."/>
            <person name="Whittaker C."/>
            <person name="Wilkinson J."/>
            <person name="Wu Y."/>
            <person name="Wyman D."/>
            <person name="Yadav S."/>
            <person name="Yang S."/>
            <person name="Yang X."/>
            <person name="Yeager S."/>
            <person name="Yee E."/>
            <person name="Young G."/>
            <person name="Zainoun J."/>
            <person name="Zembeck L."/>
            <person name="Zimmer A."/>
            <person name="Zody M."/>
            <person name="Lander E."/>
        </authorList>
    </citation>
    <scope>NUCLEOTIDE SEQUENCE [LARGE SCALE GENOMIC DNA]</scope>
</reference>
<comment type="subcellular location">
    <subcellularLocation>
        <location evidence="1 6">Nucleus</location>
    </subcellularLocation>
</comment>
<name>H2Y6N8_CIOSA</name>
<proteinExistence type="predicted"/>
<dbReference type="FunFam" id="1.10.10.10:FF:000201">
    <property type="entry name" value="Forkhead box E1"/>
    <property type="match status" value="1"/>
</dbReference>
<feature type="region of interest" description="Disordered" evidence="7">
    <location>
        <begin position="418"/>
        <end position="437"/>
    </location>
</feature>
<dbReference type="GO" id="GO:0009653">
    <property type="term" value="P:anatomical structure morphogenesis"/>
    <property type="evidence" value="ECO:0007669"/>
    <property type="project" value="TreeGrafter"/>
</dbReference>
<keyword evidence="3 6" id="KW-0238">DNA-binding</keyword>
<dbReference type="PANTHER" id="PTHR11829">
    <property type="entry name" value="FORKHEAD BOX PROTEIN"/>
    <property type="match status" value="1"/>
</dbReference>
<dbReference type="InterPro" id="IPR001766">
    <property type="entry name" value="Fork_head_dom"/>
</dbReference>
<dbReference type="AlphaFoldDB" id="H2Y6N8"/>
<evidence type="ECO:0000313" key="9">
    <source>
        <dbReference type="Ensembl" id="ENSCSAVP00000000986.1"/>
    </source>
</evidence>
<dbReference type="Gene3D" id="1.10.10.10">
    <property type="entry name" value="Winged helix-like DNA-binding domain superfamily/Winged helix DNA-binding domain"/>
    <property type="match status" value="1"/>
</dbReference>
<organism evidence="9 10">
    <name type="scientific">Ciona savignyi</name>
    <name type="common">Pacific transparent sea squirt</name>
    <dbReference type="NCBI Taxonomy" id="51511"/>
    <lineage>
        <taxon>Eukaryota</taxon>
        <taxon>Metazoa</taxon>
        <taxon>Chordata</taxon>
        <taxon>Tunicata</taxon>
        <taxon>Ascidiacea</taxon>
        <taxon>Phlebobranchia</taxon>
        <taxon>Cionidae</taxon>
        <taxon>Ciona</taxon>
    </lineage>
</organism>
<evidence type="ECO:0000313" key="10">
    <source>
        <dbReference type="Proteomes" id="UP000007875"/>
    </source>
</evidence>
<keyword evidence="5 6" id="KW-0539">Nucleus</keyword>
<dbReference type="PROSITE" id="PS00658">
    <property type="entry name" value="FORK_HEAD_2"/>
    <property type="match status" value="1"/>
</dbReference>
<feature type="DNA-binding region" description="Fork-head" evidence="6">
    <location>
        <begin position="192"/>
        <end position="286"/>
    </location>
</feature>
<keyword evidence="10" id="KW-1185">Reference proteome</keyword>
<evidence type="ECO:0000256" key="4">
    <source>
        <dbReference type="ARBA" id="ARBA00023163"/>
    </source>
</evidence>
<dbReference type="GO" id="GO:0000981">
    <property type="term" value="F:DNA-binding transcription factor activity, RNA polymerase II-specific"/>
    <property type="evidence" value="ECO:0007669"/>
    <property type="project" value="TreeGrafter"/>
</dbReference>
<dbReference type="InterPro" id="IPR030456">
    <property type="entry name" value="TF_fork_head_CS_2"/>
</dbReference>
<reference evidence="9" key="2">
    <citation type="submission" date="2025-08" db="UniProtKB">
        <authorList>
            <consortium name="Ensembl"/>
        </authorList>
    </citation>
    <scope>IDENTIFICATION</scope>
</reference>
<dbReference type="InterPro" id="IPR018122">
    <property type="entry name" value="TF_fork_head_CS_1"/>
</dbReference>
<evidence type="ECO:0000256" key="3">
    <source>
        <dbReference type="ARBA" id="ARBA00023125"/>
    </source>
</evidence>
<dbReference type="Proteomes" id="UP000007875">
    <property type="component" value="Unassembled WGS sequence"/>
</dbReference>
<dbReference type="GO" id="GO:0005634">
    <property type="term" value="C:nucleus"/>
    <property type="evidence" value="ECO:0007669"/>
    <property type="project" value="UniProtKB-SubCell"/>
</dbReference>
<dbReference type="InterPro" id="IPR036388">
    <property type="entry name" value="WH-like_DNA-bd_sf"/>
</dbReference>
<feature type="compositionally biased region" description="Basic and acidic residues" evidence="7">
    <location>
        <begin position="1"/>
        <end position="16"/>
    </location>
</feature>
<accession>H2Y6N8</accession>
<dbReference type="Pfam" id="PF00250">
    <property type="entry name" value="Forkhead"/>
    <property type="match status" value="1"/>
</dbReference>
<sequence length="565" mass="63151">MLTYHHEIHGGHRSELSHPVGNGREQHEQSAGTFTSFPRYDYSFPPGVHFNHSNPHSYVDRHYYHHTSQNEDNHMFQPARDRAGRADMECTPQYDRLPHTDSGRYNEITPSSPHQPPSHNLLDIDNETSQNTSDVGANLAESNADDVTSMDETENSEESKTEEVTSKTPVESDLVTTTSSGRRRKRPIQRGKPPYSYIALISMAIASSPERKLTLGHIYKFIMERFPFYREQNKKWQNSIRHNLTLNDCFIKLPREPGKPGKGNYWTLDPAAEDMFDNGSFLRRRKRFKRSDTEKAFLNSYMHDQSAFTPTNALKQYSGQHTSTNNYYGQPSVVSGGYLQPIMHSSATHQMIPHYGAPIPVSPGAANPRMFSIENIIGHPIRPADTISSGIGGSIFPEPLRHITRDTDNHVLDRETSTLSVDRGFQASSPTSNPPVISPHTALYGPMASNISYNNEAISPATGIAPYALQCGSPATPVSSCYASNPGAISPYGTPSNHQRLAPLSIKPGYHGAFSNQVHHNEMTNPTNLPNEFAVLQPSTHFSTFPANNYRRANYGSFEKYIHTI</sequence>
<evidence type="ECO:0000256" key="7">
    <source>
        <dbReference type="SAM" id="MobiDB-lite"/>
    </source>
</evidence>
<evidence type="ECO:0000256" key="6">
    <source>
        <dbReference type="PROSITE-ProRule" id="PRU00089"/>
    </source>
</evidence>
<reference evidence="9" key="3">
    <citation type="submission" date="2025-09" db="UniProtKB">
        <authorList>
            <consortium name="Ensembl"/>
        </authorList>
    </citation>
    <scope>IDENTIFICATION</scope>
</reference>
<dbReference type="InterPro" id="IPR050211">
    <property type="entry name" value="FOX_domain-containing"/>
</dbReference>
<dbReference type="CDD" id="cd20019">
    <property type="entry name" value="FH_FOXE"/>
    <property type="match status" value="1"/>
</dbReference>
<evidence type="ECO:0000256" key="2">
    <source>
        <dbReference type="ARBA" id="ARBA00023015"/>
    </source>
</evidence>
<dbReference type="GO" id="GO:0048731">
    <property type="term" value="P:system development"/>
    <property type="evidence" value="ECO:0007669"/>
    <property type="project" value="UniProtKB-ARBA"/>
</dbReference>
<feature type="region of interest" description="Disordered" evidence="7">
    <location>
        <begin position="92"/>
        <end position="190"/>
    </location>
</feature>
<dbReference type="PROSITE" id="PS50039">
    <property type="entry name" value="FORK_HEAD_3"/>
    <property type="match status" value="1"/>
</dbReference>
<dbReference type="GO" id="GO:0000978">
    <property type="term" value="F:RNA polymerase II cis-regulatory region sequence-specific DNA binding"/>
    <property type="evidence" value="ECO:0007669"/>
    <property type="project" value="TreeGrafter"/>
</dbReference>
<dbReference type="PANTHER" id="PTHR11829:SF402">
    <property type="entry name" value="FORK HEAD DOMAIN-CONTAINING PROTEIN FD3-RELATED"/>
    <property type="match status" value="1"/>
</dbReference>
<dbReference type="SMART" id="SM00339">
    <property type="entry name" value="FH"/>
    <property type="match status" value="1"/>
</dbReference>
<evidence type="ECO:0000256" key="1">
    <source>
        <dbReference type="ARBA" id="ARBA00004123"/>
    </source>
</evidence>
<feature type="domain" description="Fork-head" evidence="8">
    <location>
        <begin position="192"/>
        <end position="286"/>
    </location>
</feature>
<protein>
    <recommendedName>
        <fullName evidence="8">Fork-head domain-containing protein</fullName>
    </recommendedName>
</protein>
<evidence type="ECO:0000256" key="5">
    <source>
        <dbReference type="ARBA" id="ARBA00023242"/>
    </source>
</evidence>
<evidence type="ECO:0000259" key="8">
    <source>
        <dbReference type="PROSITE" id="PS50039"/>
    </source>
</evidence>
<dbReference type="SUPFAM" id="SSF46785">
    <property type="entry name" value="Winged helix' DNA-binding domain"/>
    <property type="match status" value="1"/>
</dbReference>
<dbReference type="InterPro" id="IPR036390">
    <property type="entry name" value="WH_DNA-bd_sf"/>
</dbReference>
<dbReference type="PRINTS" id="PR00053">
    <property type="entry name" value="FORKHEAD"/>
</dbReference>
<dbReference type="PROSITE" id="PS00657">
    <property type="entry name" value="FORK_HEAD_1"/>
    <property type="match status" value="1"/>
</dbReference>
<feature type="region of interest" description="Disordered" evidence="7">
    <location>
        <begin position="1"/>
        <end position="31"/>
    </location>
</feature>